<reference evidence="2" key="1">
    <citation type="submission" date="2016-10" db="EMBL/GenBank/DDBJ databases">
        <authorList>
            <person name="Varghese N."/>
            <person name="Submissions S."/>
        </authorList>
    </citation>
    <scope>NUCLEOTIDE SEQUENCE [LARGE SCALE GENOMIC DNA]</scope>
    <source>
        <strain evidence="2">CGMCC 1.10329</strain>
    </source>
</reference>
<dbReference type="EMBL" id="FOXI01000004">
    <property type="protein sequence ID" value="SFP52367.1"/>
    <property type="molecule type" value="Genomic_DNA"/>
</dbReference>
<protein>
    <submittedName>
        <fullName evidence="1">Uncharacterized protein</fullName>
    </submittedName>
</protein>
<gene>
    <name evidence="1" type="ORF">SAMN05216277_104194</name>
</gene>
<dbReference type="RefSeq" id="WP_074877222.1">
    <property type="nucleotide sequence ID" value="NZ_FOXI01000004.1"/>
</dbReference>
<evidence type="ECO:0000313" key="2">
    <source>
        <dbReference type="Proteomes" id="UP000183769"/>
    </source>
</evidence>
<dbReference type="OrthoDB" id="203217at2157"/>
<organism evidence="1 2">
    <name type="scientific">Halolamina pelagica</name>
    <dbReference type="NCBI Taxonomy" id="699431"/>
    <lineage>
        <taxon>Archaea</taxon>
        <taxon>Methanobacteriati</taxon>
        <taxon>Methanobacteriota</taxon>
        <taxon>Stenosarchaea group</taxon>
        <taxon>Halobacteria</taxon>
        <taxon>Halobacteriales</taxon>
        <taxon>Haloferacaceae</taxon>
    </lineage>
</organism>
<proteinExistence type="predicted"/>
<name>A0A1I5R201_9EURY</name>
<dbReference type="InterPro" id="IPR055708">
    <property type="entry name" value="DUF7284"/>
</dbReference>
<accession>A0A1I5R201</accession>
<sequence length="282" mass="29565">MTAAAIDACLCLLLISAAAVTVTSVPASPGVAHADRADAVAETLAATTADVAYTLEPTPKGATDPDTNSEYERVAHGTLASLLADVAIRTVHVDGDALTRTNTGFATAVRAAVDERLPPRTRVVVRWRPFPDAHLGREFAVGNAPPQSADVHAETIRVPSGVDPPETAGVASEERYAGLARVVVNSIVDGILPPEKGRLALADDAPLDDLVRHRYQRVSDRYGVDTSAAVERGDTRAANRQIAAAMADRVASDLRQGTGSPEAAVELLALDTVEISVRTWSP</sequence>
<dbReference type="Pfam" id="PF23955">
    <property type="entry name" value="DUF7284"/>
    <property type="match status" value="1"/>
</dbReference>
<keyword evidence="2" id="KW-1185">Reference proteome</keyword>
<dbReference type="AlphaFoldDB" id="A0A1I5R201"/>
<dbReference type="Proteomes" id="UP000183769">
    <property type="component" value="Unassembled WGS sequence"/>
</dbReference>
<evidence type="ECO:0000313" key="1">
    <source>
        <dbReference type="EMBL" id="SFP52367.1"/>
    </source>
</evidence>